<keyword evidence="1" id="KW-0507">mRNA processing</keyword>
<dbReference type="SUPFAM" id="SSF54791">
    <property type="entry name" value="Eukaryotic type KH-domain (KH-domain type I)"/>
    <property type="match status" value="1"/>
</dbReference>
<dbReference type="Proteomes" id="UP000736672">
    <property type="component" value="Unassembled WGS sequence"/>
</dbReference>
<dbReference type="GO" id="GO:0048024">
    <property type="term" value="P:regulation of mRNA splicing, via spliceosome"/>
    <property type="evidence" value="ECO:0007669"/>
    <property type="project" value="TreeGrafter"/>
</dbReference>
<accession>A0A9P9KPM2</accession>
<dbReference type="PANTHER" id="PTHR11208">
    <property type="entry name" value="RNA-BINDING PROTEIN RELATED"/>
    <property type="match status" value="1"/>
</dbReference>
<dbReference type="GO" id="GO:0005681">
    <property type="term" value="C:spliceosomal complex"/>
    <property type="evidence" value="ECO:0007669"/>
    <property type="project" value="UniProtKB-KW"/>
</dbReference>
<comment type="function">
    <text evidence="1">Necessary for the splicing of pre-mRNA. Has a role in the recognition of the branch site (5'-UACUAAC-3'), the pyrimidine tract and the 3'-splice site at the 3'-end of introns.</text>
</comment>
<sequence length="158" mass="17671">MRTIPAYCPPYDYRRPMIKTSEKTYLLVTDFISINLIGEILGPRGRSLKATNAESGVNIAPCGVLSRKAEEGHAWRLLTMAGSLFIDVIETAISTPRHEDKRKAQQLRDLAIMNGNFRDDESQQHQGHANRLIEAPGTDQAATNLRQQPATDNQQNNK</sequence>
<reference evidence="3" key="1">
    <citation type="journal article" date="2021" name="Nat. Commun.">
        <title>Genetic determinants of endophytism in the Arabidopsis root mycobiome.</title>
        <authorList>
            <person name="Mesny F."/>
            <person name="Miyauchi S."/>
            <person name="Thiergart T."/>
            <person name="Pickel B."/>
            <person name="Atanasova L."/>
            <person name="Karlsson M."/>
            <person name="Huettel B."/>
            <person name="Barry K.W."/>
            <person name="Haridas S."/>
            <person name="Chen C."/>
            <person name="Bauer D."/>
            <person name="Andreopoulos W."/>
            <person name="Pangilinan J."/>
            <person name="LaButti K."/>
            <person name="Riley R."/>
            <person name="Lipzen A."/>
            <person name="Clum A."/>
            <person name="Drula E."/>
            <person name="Henrissat B."/>
            <person name="Kohler A."/>
            <person name="Grigoriev I.V."/>
            <person name="Martin F.M."/>
            <person name="Hacquard S."/>
        </authorList>
    </citation>
    <scope>NUCLEOTIDE SEQUENCE</scope>
    <source>
        <strain evidence="3">FSSC 5 MPI-SDFR-AT-0091</strain>
    </source>
</reference>
<dbReference type="Gene3D" id="3.30.1370.10">
    <property type="entry name" value="K Homology domain, type 1"/>
    <property type="match status" value="2"/>
</dbReference>
<keyword evidence="1" id="KW-0508">mRNA splicing</keyword>
<keyword evidence="1" id="KW-0862">Zinc</keyword>
<evidence type="ECO:0000256" key="2">
    <source>
        <dbReference type="SAM" id="MobiDB-lite"/>
    </source>
</evidence>
<keyword evidence="1" id="KW-0479">Metal-binding</keyword>
<dbReference type="InterPro" id="IPR036612">
    <property type="entry name" value="KH_dom_type_1_sf"/>
</dbReference>
<keyword evidence="1" id="KW-0747">Spliceosome</keyword>
<comment type="similarity">
    <text evidence="1">Belongs to the BBP/SF1 family.</text>
</comment>
<organism evidence="3 4">
    <name type="scientific">Fusarium solani</name>
    <name type="common">Filamentous fungus</name>
    <dbReference type="NCBI Taxonomy" id="169388"/>
    <lineage>
        <taxon>Eukaryota</taxon>
        <taxon>Fungi</taxon>
        <taxon>Dikarya</taxon>
        <taxon>Ascomycota</taxon>
        <taxon>Pezizomycotina</taxon>
        <taxon>Sordariomycetes</taxon>
        <taxon>Hypocreomycetidae</taxon>
        <taxon>Hypocreales</taxon>
        <taxon>Nectriaceae</taxon>
        <taxon>Fusarium</taxon>
        <taxon>Fusarium solani species complex</taxon>
    </lineage>
</organism>
<keyword evidence="1" id="KW-0863">Zinc-finger</keyword>
<evidence type="ECO:0000313" key="3">
    <source>
        <dbReference type="EMBL" id="KAH7264434.1"/>
    </source>
</evidence>
<feature type="compositionally biased region" description="Polar residues" evidence="2">
    <location>
        <begin position="140"/>
        <end position="158"/>
    </location>
</feature>
<gene>
    <name evidence="3" type="ORF">B0J15DRAFT_547197</name>
</gene>
<dbReference type="AlphaFoldDB" id="A0A9P9KPM2"/>
<proteinExistence type="inferred from homology"/>
<dbReference type="GO" id="GO:0008270">
    <property type="term" value="F:zinc ion binding"/>
    <property type="evidence" value="ECO:0007669"/>
    <property type="project" value="UniProtKB-UniRule"/>
</dbReference>
<name>A0A9P9KPM2_FUSSL</name>
<evidence type="ECO:0000256" key="1">
    <source>
        <dbReference type="RuleBase" id="RU367126"/>
    </source>
</evidence>
<protein>
    <recommendedName>
        <fullName evidence="1">Branchpoint-bridging protein</fullName>
    </recommendedName>
</protein>
<keyword evidence="1" id="KW-0539">Nucleus</keyword>
<dbReference type="EMBL" id="JAGTJS010000007">
    <property type="protein sequence ID" value="KAH7264434.1"/>
    <property type="molecule type" value="Genomic_DNA"/>
</dbReference>
<dbReference type="GO" id="GO:0000398">
    <property type="term" value="P:mRNA splicing, via spliceosome"/>
    <property type="evidence" value="ECO:0007669"/>
    <property type="project" value="UniProtKB-UniRule"/>
</dbReference>
<comment type="subcellular location">
    <subcellularLocation>
        <location evidence="1">Nucleus</location>
    </subcellularLocation>
</comment>
<dbReference type="PANTHER" id="PTHR11208:SF45">
    <property type="entry name" value="SPLICING FACTOR 1"/>
    <property type="match status" value="1"/>
</dbReference>
<dbReference type="GO" id="GO:0045131">
    <property type="term" value="F:pre-mRNA branch point binding"/>
    <property type="evidence" value="ECO:0007669"/>
    <property type="project" value="UniProtKB-UniRule"/>
</dbReference>
<dbReference type="GO" id="GO:0003729">
    <property type="term" value="F:mRNA binding"/>
    <property type="evidence" value="ECO:0007669"/>
    <property type="project" value="TreeGrafter"/>
</dbReference>
<feature type="region of interest" description="Disordered" evidence="2">
    <location>
        <begin position="120"/>
        <end position="158"/>
    </location>
</feature>
<dbReference type="OrthoDB" id="6777263at2759"/>
<evidence type="ECO:0000313" key="4">
    <source>
        <dbReference type="Proteomes" id="UP000736672"/>
    </source>
</evidence>
<keyword evidence="4" id="KW-1185">Reference proteome</keyword>
<comment type="caution">
    <text evidence="3">The sequence shown here is derived from an EMBL/GenBank/DDBJ whole genome shotgun (WGS) entry which is preliminary data.</text>
</comment>
<dbReference type="InterPro" id="IPR045071">
    <property type="entry name" value="BBP-like"/>
</dbReference>